<reference evidence="3" key="1">
    <citation type="journal article" date="2019" name="Int. J. Syst. Evol. Microbiol.">
        <title>The Global Catalogue of Microorganisms (GCM) 10K type strain sequencing project: providing services to taxonomists for standard genome sequencing and annotation.</title>
        <authorList>
            <consortium name="The Broad Institute Genomics Platform"/>
            <consortium name="The Broad Institute Genome Sequencing Center for Infectious Disease"/>
            <person name="Wu L."/>
            <person name="Ma J."/>
        </authorList>
    </citation>
    <scope>NUCLEOTIDE SEQUENCE [LARGE SCALE GENOMIC DNA]</scope>
    <source>
        <strain evidence="3">CGMCC 1.12286</strain>
    </source>
</reference>
<organism evidence="2 3">
    <name type="scientific">Alicyclobacillus fodiniaquatilis</name>
    <dbReference type="NCBI Taxonomy" id="1661150"/>
    <lineage>
        <taxon>Bacteria</taxon>
        <taxon>Bacillati</taxon>
        <taxon>Bacillota</taxon>
        <taxon>Bacilli</taxon>
        <taxon>Bacillales</taxon>
        <taxon>Alicyclobacillaceae</taxon>
        <taxon>Alicyclobacillus</taxon>
    </lineage>
</organism>
<dbReference type="Proteomes" id="UP001597079">
    <property type="component" value="Unassembled WGS sequence"/>
</dbReference>
<keyword evidence="3" id="KW-1185">Reference proteome</keyword>
<name>A0ABW4JIT5_9BACL</name>
<gene>
    <name evidence="2" type="ORF">ACFSB2_13395</name>
</gene>
<accession>A0ABW4JIT5</accession>
<sequence length="112" mass="12690">MSDLKDQLKQRLVRSRSVHQELIQAAPAPPVPDDGAVNDAPAPVSPANSPGRPRKVKRKITTLYFDEDLDKALELFLLQQYLQSGSKISKSEWIRNLVEESLRKNDAWPRKS</sequence>
<evidence type="ECO:0000313" key="3">
    <source>
        <dbReference type="Proteomes" id="UP001597079"/>
    </source>
</evidence>
<comment type="caution">
    <text evidence="2">The sequence shown here is derived from an EMBL/GenBank/DDBJ whole genome shotgun (WGS) entry which is preliminary data.</text>
</comment>
<protein>
    <submittedName>
        <fullName evidence="2">Uncharacterized protein</fullName>
    </submittedName>
</protein>
<proteinExistence type="predicted"/>
<dbReference type="EMBL" id="JBHUCX010000035">
    <property type="protein sequence ID" value="MFD1675690.1"/>
    <property type="molecule type" value="Genomic_DNA"/>
</dbReference>
<dbReference type="RefSeq" id="WP_377943577.1">
    <property type="nucleotide sequence ID" value="NZ_JBHUCX010000035.1"/>
</dbReference>
<evidence type="ECO:0000256" key="1">
    <source>
        <dbReference type="SAM" id="MobiDB-lite"/>
    </source>
</evidence>
<feature type="region of interest" description="Disordered" evidence="1">
    <location>
        <begin position="19"/>
        <end position="56"/>
    </location>
</feature>
<evidence type="ECO:0000313" key="2">
    <source>
        <dbReference type="EMBL" id="MFD1675690.1"/>
    </source>
</evidence>
<feature type="compositionally biased region" description="Low complexity" evidence="1">
    <location>
        <begin position="33"/>
        <end position="42"/>
    </location>
</feature>